<sequence length="181" mass="20703">MHARSTPSYPVARDRPRKAPGACVTRVAPGNRAMRDVPAMVARPRARRSRPSSDRVRLARGCAGCSHTPLRWTAASRYLSRSFAFERISTRCIRSRPHLQNPGRSSTRGRKRARIRRLPLRLSQRRSSAPRRRHRRRAPADQPVFRFPSARVTHAVRARVSRIARLRAAWNVSIRSTGEFT</sequence>
<dbReference type="KEGG" id="bvi:Bcep1808_3159"/>
<feature type="region of interest" description="Disordered" evidence="1">
    <location>
        <begin position="1"/>
        <end position="20"/>
    </location>
</feature>
<evidence type="ECO:0000313" key="2">
    <source>
        <dbReference type="EMBL" id="ABO56150.1"/>
    </source>
</evidence>
<feature type="region of interest" description="Disordered" evidence="1">
    <location>
        <begin position="94"/>
        <end position="143"/>
    </location>
</feature>
<feature type="compositionally biased region" description="Basic residues" evidence="1">
    <location>
        <begin position="107"/>
        <end position="119"/>
    </location>
</feature>
<evidence type="ECO:0000313" key="3">
    <source>
        <dbReference type="Proteomes" id="UP000002287"/>
    </source>
</evidence>
<feature type="compositionally biased region" description="Basic residues" evidence="1">
    <location>
        <begin position="128"/>
        <end position="137"/>
    </location>
</feature>
<dbReference type="HOGENOM" id="CLU_1486436_0_0_4"/>
<dbReference type="Proteomes" id="UP000002287">
    <property type="component" value="Chromosome 1"/>
</dbReference>
<evidence type="ECO:0000256" key="1">
    <source>
        <dbReference type="SAM" id="MobiDB-lite"/>
    </source>
</evidence>
<proteinExistence type="predicted"/>
<gene>
    <name evidence="2" type="ordered locus">Bcep1808_3159</name>
</gene>
<organism evidence="2 3">
    <name type="scientific">Burkholderia vietnamiensis (strain G4 / LMG 22486)</name>
    <name type="common">Burkholderia cepacia (strain R1808)</name>
    <dbReference type="NCBI Taxonomy" id="269482"/>
    <lineage>
        <taxon>Bacteria</taxon>
        <taxon>Pseudomonadati</taxon>
        <taxon>Pseudomonadota</taxon>
        <taxon>Betaproteobacteria</taxon>
        <taxon>Burkholderiales</taxon>
        <taxon>Burkholderiaceae</taxon>
        <taxon>Burkholderia</taxon>
        <taxon>Burkholderia cepacia complex</taxon>
    </lineage>
</organism>
<name>A4JIP7_BURVG</name>
<dbReference type="EMBL" id="CP000614">
    <property type="protein sequence ID" value="ABO56150.1"/>
    <property type="molecule type" value="Genomic_DNA"/>
</dbReference>
<reference evidence="3" key="1">
    <citation type="submission" date="2007-03" db="EMBL/GenBank/DDBJ databases">
        <title>Complete sequence of chromosome 1 of Burkholderia vietnamiensis G4.</title>
        <authorList>
            <consortium name="US DOE Joint Genome Institute"/>
            <person name="Copeland A."/>
            <person name="Lucas S."/>
            <person name="Lapidus A."/>
            <person name="Barry K."/>
            <person name="Detter J.C."/>
            <person name="Glavina del Rio T."/>
            <person name="Hammon N."/>
            <person name="Israni S."/>
            <person name="Dalin E."/>
            <person name="Tice H."/>
            <person name="Pitluck S."/>
            <person name="Chain P."/>
            <person name="Malfatti S."/>
            <person name="Shin M."/>
            <person name="Vergez L."/>
            <person name="Schmutz J."/>
            <person name="Larimer F."/>
            <person name="Land M."/>
            <person name="Hauser L."/>
            <person name="Kyrpides N."/>
            <person name="Tiedje J."/>
            <person name="Richardson P."/>
        </authorList>
    </citation>
    <scope>NUCLEOTIDE SEQUENCE [LARGE SCALE GENOMIC DNA]</scope>
    <source>
        <strain evidence="3">G4 / LMG 22486</strain>
    </source>
</reference>
<protein>
    <submittedName>
        <fullName evidence="2">Uncharacterized protein</fullName>
    </submittedName>
</protein>
<dbReference type="AlphaFoldDB" id="A4JIP7"/>
<accession>A4JIP7</accession>